<keyword evidence="1" id="KW-0143">Chaperone</keyword>
<dbReference type="SUPFAM" id="SSF89155">
    <property type="entry name" value="TorD-like"/>
    <property type="match status" value="1"/>
</dbReference>
<dbReference type="Proteomes" id="UP000250080">
    <property type="component" value="Chromosome I"/>
</dbReference>
<dbReference type="Pfam" id="PF02613">
    <property type="entry name" value="Nitrate_red_del"/>
    <property type="match status" value="1"/>
</dbReference>
<dbReference type="Gene3D" id="1.10.3480.10">
    <property type="entry name" value="TorD-like"/>
    <property type="match status" value="1"/>
</dbReference>
<evidence type="ECO:0000256" key="2">
    <source>
        <dbReference type="SAM" id="MobiDB-lite"/>
    </source>
</evidence>
<dbReference type="InterPro" id="IPR036411">
    <property type="entry name" value="TorD-like_sf"/>
</dbReference>
<dbReference type="InterPro" id="IPR020945">
    <property type="entry name" value="DMSO/NO3_reduct_chaperone"/>
</dbReference>
<dbReference type="AlphaFoldDB" id="A0A2C7YHY8"/>
<name>A0A2C7YHY8_9ACTN</name>
<evidence type="ECO:0000313" key="4">
    <source>
        <dbReference type="EMBL" id="SCQ74695.1"/>
    </source>
</evidence>
<reference evidence="3" key="1">
    <citation type="submission" date="2016-05" db="EMBL/GenBank/DDBJ databases">
        <authorList>
            <person name="Lavstsen T."/>
            <person name="Jespersen J.S."/>
        </authorList>
    </citation>
    <scope>NUCLEOTIDE SEQUENCE</scope>
    <source>
        <strain evidence="3">PFRJS10</strain>
    </source>
</reference>
<gene>
    <name evidence="3" type="ORF">PFR_JS10_1977</name>
    <name evidence="4" type="ORF">PFR_JS23_250</name>
</gene>
<feature type="compositionally biased region" description="Low complexity" evidence="2">
    <location>
        <begin position="70"/>
        <end position="87"/>
    </location>
</feature>
<dbReference type="PANTHER" id="PTHR34227:SF1">
    <property type="entry name" value="DIMETHYL SULFOXIDE REDUCTASE CHAPERONE-RELATED"/>
    <property type="match status" value="1"/>
</dbReference>
<feature type="region of interest" description="Disordered" evidence="2">
    <location>
        <begin position="44"/>
        <end position="151"/>
    </location>
</feature>
<accession>A0A2C7YHY8</accession>
<evidence type="ECO:0000313" key="5">
    <source>
        <dbReference type="Proteomes" id="UP000250080"/>
    </source>
</evidence>
<dbReference type="InterPro" id="IPR050289">
    <property type="entry name" value="TorD/DmsD_chaperones"/>
</dbReference>
<dbReference type="GeneID" id="61223248"/>
<evidence type="ECO:0000313" key="3">
    <source>
        <dbReference type="EMBL" id="SBN39620.1"/>
    </source>
</evidence>
<dbReference type="EMBL" id="LT618793">
    <property type="protein sequence ID" value="SCQ74695.1"/>
    <property type="molecule type" value="Genomic_DNA"/>
</dbReference>
<dbReference type="RefSeq" id="WP_146206072.1">
    <property type="nucleotide sequence ID" value="NZ_CCYQ01000002.1"/>
</dbReference>
<organism evidence="3">
    <name type="scientific">Propionibacterium freudenreichii</name>
    <dbReference type="NCBI Taxonomy" id="1744"/>
    <lineage>
        <taxon>Bacteria</taxon>
        <taxon>Bacillati</taxon>
        <taxon>Actinomycetota</taxon>
        <taxon>Actinomycetes</taxon>
        <taxon>Propionibacteriales</taxon>
        <taxon>Propionibacteriaceae</taxon>
        <taxon>Propionibacterium</taxon>
    </lineage>
</organism>
<evidence type="ECO:0000256" key="1">
    <source>
        <dbReference type="ARBA" id="ARBA00023186"/>
    </source>
</evidence>
<dbReference type="PANTHER" id="PTHR34227">
    <property type="entry name" value="CHAPERONE PROTEIN YCDY"/>
    <property type="match status" value="1"/>
</dbReference>
<proteinExistence type="predicted"/>
<protein>
    <submittedName>
        <fullName evidence="3">Cytoplasmic chaperone TorD</fullName>
    </submittedName>
</protein>
<sequence length="293" mass="30607">MLDAATLDSLAAAFAALGRLHREAPDETALRGFRDLIEDWPLAALEPEGKDSAAGPSNAGPSNAGPSNAGLPSAGLPNSGSSSAGPSNPGPSNPAPAGAAAVGEAGTADASTRTRWHGGTDAGRAATGAGMEQIRESARAGETPEEIRRDHDLLYGDTAAARVAPYESVHRGVDGLVFGEATLEVRAAYQALSLQAPKLNQEPDDHIGLEFDFMAQLTLQVIDALYGDDAARAEKLMTHGTDFLRDHLLAWAPQMLDLATQHAQTHFMKGVVLLSIGALDSYAELLDLPFERP</sequence>
<reference evidence="4 5" key="2">
    <citation type="submission" date="2016-09" db="EMBL/GenBank/DDBJ databases">
        <authorList>
            <person name="Laine KS P."/>
        </authorList>
    </citation>
    <scope>NUCLEOTIDE SEQUENCE [LARGE SCALE GENOMIC DNA]</scope>
    <source>
        <strain evidence="4">PFRJS-23</strain>
    </source>
</reference>
<dbReference type="EMBL" id="LT576035">
    <property type="protein sequence ID" value="SBN39620.1"/>
    <property type="molecule type" value="Genomic_DNA"/>
</dbReference>